<dbReference type="EMBL" id="LS398110">
    <property type="protein sequence ID" value="SPP97171.1"/>
    <property type="molecule type" value="Genomic_DNA"/>
</dbReference>
<proteinExistence type="predicted"/>
<reference evidence="1 2" key="1">
    <citation type="submission" date="2018-03" db="EMBL/GenBank/DDBJ databases">
        <authorList>
            <person name="Gully D."/>
        </authorList>
    </citation>
    <scope>NUCLEOTIDE SEQUENCE [LARGE SCALE GENOMIC DNA]</scope>
    <source>
        <strain evidence="1">ORS3257</strain>
    </source>
</reference>
<organism evidence="1 2">
    <name type="scientific">Bradyrhizobium vignae</name>
    <dbReference type="NCBI Taxonomy" id="1549949"/>
    <lineage>
        <taxon>Bacteria</taxon>
        <taxon>Pseudomonadati</taxon>
        <taxon>Pseudomonadota</taxon>
        <taxon>Alphaproteobacteria</taxon>
        <taxon>Hyphomicrobiales</taxon>
        <taxon>Nitrobacteraceae</taxon>
        <taxon>Bradyrhizobium</taxon>
    </lineage>
</organism>
<dbReference type="AlphaFoldDB" id="A0A2U3Q6X0"/>
<accession>A0A2U3Q6X0</accession>
<protein>
    <submittedName>
        <fullName evidence="1">Uncharacterized protein</fullName>
    </submittedName>
</protein>
<dbReference type="Proteomes" id="UP000246085">
    <property type="component" value="Chromosome BRAD3257"/>
</dbReference>
<name>A0A2U3Q6X0_9BRAD</name>
<sequence>MARKLSLEFYNHAIAAPSLKVTLEACDVQSGWMISDRAPDASKGLVARVIGSMGQGMGRQTATFVR</sequence>
<gene>
    <name evidence="1" type="ORF">BRAD3257_6270</name>
</gene>
<evidence type="ECO:0000313" key="2">
    <source>
        <dbReference type="Proteomes" id="UP000246085"/>
    </source>
</evidence>
<evidence type="ECO:0000313" key="1">
    <source>
        <dbReference type="EMBL" id="SPP97171.1"/>
    </source>
</evidence>
<dbReference type="KEGG" id="bvz:BRAD3257_6270"/>